<gene>
    <name evidence="3" type="ORF">KVT40_008640</name>
</gene>
<dbReference type="InterPro" id="IPR039249">
    <property type="entry name" value="GPATCH11"/>
</dbReference>
<reference evidence="3" key="1">
    <citation type="submission" date="2021-07" db="EMBL/GenBank/DDBJ databases">
        <title>Elsinoe batatas strain:CRI-CJ2 Genome sequencing and assembly.</title>
        <authorList>
            <person name="Huang L."/>
        </authorList>
    </citation>
    <scope>NUCLEOTIDE SEQUENCE</scope>
    <source>
        <strain evidence="3">CRI-CJ2</strain>
    </source>
</reference>
<feature type="compositionally biased region" description="Basic and acidic residues" evidence="1">
    <location>
        <begin position="35"/>
        <end position="69"/>
    </location>
</feature>
<evidence type="ECO:0000313" key="4">
    <source>
        <dbReference type="Proteomes" id="UP000809789"/>
    </source>
</evidence>
<evidence type="ECO:0000313" key="3">
    <source>
        <dbReference type="EMBL" id="KAG8623664.1"/>
    </source>
</evidence>
<dbReference type="AlphaFoldDB" id="A0A8K0KVT6"/>
<accession>A0A8K0KVT6</accession>
<dbReference type="EMBL" id="JAESVG020000010">
    <property type="protein sequence ID" value="KAG8623664.1"/>
    <property type="molecule type" value="Genomic_DNA"/>
</dbReference>
<dbReference type="PANTHER" id="PTHR21032:SF0">
    <property type="entry name" value="G PATCH DOMAIN-CONTAINING PROTEIN 11"/>
    <property type="match status" value="1"/>
</dbReference>
<name>A0A8K0KVT6_9PEZI</name>
<protein>
    <recommendedName>
        <fullName evidence="2">DUF4187 domain-containing protein</fullName>
    </recommendedName>
</protein>
<comment type="caution">
    <text evidence="3">The sequence shown here is derived from an EMBL/GenBank/DDBJ whole genome shotgun (WGS) entry which is preliminary data.</text>
</comment>
<feature type="compositionally biased region" description="Basic and acidic residues" evidence="1">
    <location>
        <begin position="151"/>
        <end position="164"/>
    </location>
</feature>
<dbReference type="SMART" id="SM01173">
    <property type="entry name" value="DUF4187"/>
    <property type="match status" value="1"/>
</dbReference>
<evidence type="ECO:0000256" key="1">
    <source>
        <dbReference type="SAM" id="MobiDB-lite"/>
    </source>
</evidence>
<feature type="region of interest" description="Disordered" evidence="1">
    <location>
        <begin position="243"/>
        <end position="292"/>
    </location>
</feature>
<dbReference type="Proteomes" id="UP000809789">
    <property type="component" value="Unassembled WGS sequence"/>
</dbReference>
<organism evidence="3 4">
    <name type="scientific">Elsinoe batatas</name>
    <dbReference type="NCBI Taxonomy" id="2601811"/>
    <lineage>
        <taxon>Eukaryota</taxon>
        <taxon>Fungi</taxon>
        <taxon>Dikarya</taxon>
        <taxon>Ascomycota</taxon>
        <taxon>Pezizomycotina</taxon>
        <taxon>Dothideomycetes</taxon>
        <taxon>Dothideomycetidae</taxon>
        <taxon>Myriangiales</taxon>
        <taxon>Elsinoaceae</taxon>
        <taxon>Elsinoe</taxon>
    </lineage>
</organism>
<dbReference type="InterPro" id="IPR025239">
    <property type="entry name" value="DUF4187"/>
</dbReference>
<sequence length="345" mass="38926">MSDSEEDDYLSMALPTDPTPKPLSSLAKRNAAQRDAADRARVKSKKELESERLLRLERGLRTDLTARNDDPDEPTTGFGSKNSKGAQMLSRLGYKGGALGKAPSAPWPPSEAASAGSRAGPKQEQGAGADTRLTEPIRVQPRAKNAGLGHATDEDPGLKRAREALDREADKIKRLKSEMGGYRERNVKESTDKRVEGQWWGAMRVCWTLKQQDLERGGKDGSEVKAGDVGVEWRAILYKEQGEKRKKEGQRERGRRFEREEEGVVEEEDKVAMGETVGELPTIAGPREEDEDEEMQEFLELEVGERLDRTVRYLREKWWYCFWCKARYDDKELDGCPGVTEDEHE</sequence>
<dbReference type="GO" id="GO:0000776">
    <property type="term" value="C:kinetochore"/>
    <property type="evidence" value="ECO:0007669"/>
    <property type="project" value="TreeGrafter"/>
</dbReference>
<keyword evidence="4" id="KW-1185">Reference proteome</keyword>
<feature type="domain" description="DUF4187" evidence="2">
    <location>
        <begin position="292"/>
        <end position="344"/>
    </location>
</feature>
<dbReference type="PANTHER" id="PTHR21032">
    <property type="entry name" value="G PATCH DOMAIN-CONTAINING PROTEIN 11"/>
    <property type="match status" value="1"/>
</dbReference>
<feature type="compositionally biased region" description="Basic and acidic residues" evidence="1">
    <location>
        <begin position="243"/>
        <end position="259"/>
    </location>
</feature>
<dbReference type="Pfam" id="PF13821">
    <property type="entry name" value="DUF4187"/>
    <property type="match status" value="1"/>
</dbReference>
<proteinExistence type="predicted"/>
<feature type="compositionally biased region" description="Acidic residues" evidence="1">
    <location>
        <begin position="260"/>
        <end position="269"/>
    </location>
</feature>
<feature type="region of interest" description="Disordered" evidence="1">
    <location>
        <begin position="1"/>
        <end position="164"/>
    </location>
</feature>
<evidence type="ECO:0000259" key="2">
    <source>
        <dbReference type="SMART" id="SM01173"/>
    </source>
</evidence>
<dbReference type="OrthoDB" id="786951at2759"/>